<sequence>MSEDKSEESENEADTPESKSESDESGADHFFDTISQDREETTPIVGMDHRHVDADLNSDHVDNETSTTVTKIHSNQPIEKSILRP</sequence>
<reference evidence="3" key="1">
    <citation type="submission" date="2017-01" db="EMBL/GenBank/DDBJ databases">
        <authorList>
            <person name="Wang Y."/>
            <person name="White M."/>
            <person name="Kvist S."/>
            <person name="Moncalvo J.-M."/>
        </authorList>
    </citation>
    <scope>NUCLEOTIDE SEQUENCE [LARGE SCALE GENOMIC DNA]</scope>
    <source>
        <strain evidence="3">ID-206-W2</strain>
    </source>
</reference>
<evidence type="ECO:0000313" key="3">
    <source>
        <dbReference type="Proteomes" id="UP000187429"/>
    </source>
</evidence>
<name>A0A1R1XIN5_9FUNG</name>
<protein>
    <submittedName>
        <fullName evidence="2">Uncharacterized protein</fullName>
    </submittedName>
</protein>
<comment type="caution">
    <text evidence="2">The sequence shown here is derived from an EMBL/GenBank/DDBJ whole genome shotgun (WGS) entry which is preliminary data.</text>
</comment>
<organism evidence="2 3">
    <name type="scientific">Smittium culicis</name>
    <dbReference type="NCBI Taxonomy" id="133412"/>
    <lineage>
        <taxon>Eukaryota</taxon>
        <taxon>Fungi</taxon>
        <taxon>Fungi incertae sedis</taxon>
        <taxon>Zoopagomycota</taxon>
        <taxon>Kickxellomycotina</taxon>
        <taxon>Harpellomycetes</taxon>
        <taxon>Harpellales</taxon>
        <taxon>Legeriomycetaceae</taxon>
        <taxon>Smittium</taxon>
    </lineage>
</organism>
<feature type="region of interest" description="Disordered" evidence="1">
    <location>
        <begin position="55"/>
        <end position="85"/>
    </location>
</feature>
<keyword evidence="3" id="KW-1185">Reference proteome</keyword>
<feature type="compositionally biased region" description="Acidic residues" evidence="1">
    <location>
        <begin position="1"/>
        <end position="15"/>
    </location>
</feature>
<feature type="region of interest" description="Disordered" evidence="1">
    <location>
        <begin position="1"/>
        <end position="41"/>
    </location>
</feature>
<accession>A0A1R1XIN5</accession>
<gene>
    <name evidence="2" type="ORF">AYI69_g8579</name>
</gene>
<proteinExistence type="predicted"/>
<dbReference type="AlphaFoldDB" id="A0A1R1XIN5"/>
<feature type="compositionally biased region" description="Basic and acidic residues" evidence="1">
    <location>
        <begin position="16"/>
        <end position="41"/>
    </location>
</feature>
<dbReference type="EMBL" id="LSSM01004621">
    <property type="protein sequence ID" value="OMJ14499.1"/>
    <property type="molecule type" value="Genomic_DNA"/>
</dbReference>
<feature type="compositionally biased region" description="Polar residues" evidence="1">
    <location>
        <begin position="64"/>
        <end position="78"/>
    </location>
</feature>
<evidence type="ECO:0000256" key="1">
    <source>
        <dbReference type="SAM" id="MobiDB-lite"/>
    </source>
</evidence>
<evidence type="ECO:0000313" key="2">
    <source>
        <dbReference type="EMBL" id="OMJ14499.1"/>
    </source>
</evidence>
<dbReference type="Proteomes" id="UP000187429">
    <property type="component" value="Unassembled WGS sequence"/>
</dbReference>